<dbReference type="EMBL" id="ASGP02000001">
    <property type="protein sequence ID" value="KAH9526971.1"/>
    <property type="molecule type" value="Genomic_DNA"/>
</dbReference>
<dbReference type="GO" id="GO:0051015">
    <property type="term" value="F:actin filament binding"/>
    <property type="evidence" value="ECO:0007669"/>
    <property type="project" value="TreeGrafter"/>
</dbReference>
<evidence type="ECO:0000313" key="3">
    <source>
        <dbReference type="Proteomes" id="UP000790347"/>
    </source>
</evidence>
<keyword evidence="3" id="KW-1185">Reference proteome</keyword>
<evidence type="ECO:0000259" key="1">
    <source>
        <dbReference type="Pfam" id="PF07651"/>
    </source>
</evidence>
<accession>A0A922IB26</accession>
<gene>
    <name evidence="2" type="ORF">DERF_001024</name>
</gene>
<feature type="domain" description="AP180 N-terminal homology (ANTH)" evidence="1">
    <location>
        <begin position="176"/>
        <end position="343"/>
    </location>
</feature>
<dbReference type="PANTHER" id="PTHR10407:SF15">
    <property type="entry name" value="HUNTINGTIN INTERACTING PROTEIN 1"/>
    <property type="match status" value="1"/>
</dbReference>
<dbReference type="GO" id="GO:0007015">
    <property type="term" value="P:actin filament organization"/>
    <property type="evidence" value="ECO:0007669"/>
    <property type="project" value="TreeGrafter"/>
</dbReference>
<name>A0A922IB26_DERFA</name>
<dbReference type="InterPro" id="IPR030224">
    <property type="entry name" value="Sla2_fam"/>
</dbReference>
<sequence>MDWKQNLIDSINQDEQIIFIKFCTLLNHNAQQIEDELIKAIGSKAYSLAAIQRFQNELKERQNRKTNEKIIKNILLKSESNNSIKPKKEKYLNNLLYSDCQKLAKKSMATKNHFEKNYLTILDKILNAHEWNIDETLFELILINSYQTQSNAYGQRSLLVELAKIKTCILPNCCLFSQLNPLYFSLVLQKIEFHMEHVKIPGNFVINSLQLEQLGNQDPCVYEKICIELFNYMDKILQLQLEIFDIRGLNIDGAQQKCILNPLKLSIIESSQIYDLIFQLMQKLHNHHHESSFVSENNLKKYQHRFRDQFMQLKLFYSKCQEYDYLNDSIQIPELVDEPPNFGNPSMNDDEFEQQTPVFYPLPGVNHQTTTTTKKITTGLLLIFAHSFMKNDVTSTNILDNNVPSSRTLKISKDLIEIIFHFNSKIFIIDPNLLMEFLNPQQSYELQWRFNLNLNESDRLATTFGIFDYHLREFQNLLKKQNITVENYGSQFPFNDTNVPVHIVFQMNNLTIHVVVFYHVEHFLWIGQMSPANCCSPSPMYGKFEQIFDPFKIQFIDIIPVPDDIEWFLSQLPTSRYLHCPIGEKMNWFTKYRIELNEQRIHKTIESIVTMKSLMRALRMEFWIMCGTLLGWFRHCHPIPYTTDTDLSTWSKYFQNENSSHGDWITDQLKSVALKHGLNLFYRFGEPSQTLEYSFRTQFYDEKIDLFVTYDNDGGAGSGANDSYLIPSHITKHKKYRNYRYPRYELCSITLLGHKLLAPCQTEQVIIREYGEKWNEPIKDWNYVSSPFNGDEIRNFSFPIDQYTEYRRLYKSNELVMIN</sequence>
<organism evidence="2 3">
    <name type="scientific">Dermatophagoides farinae</name>
    <name type="common">American house dust mite</name>
    <dbReference type="NCBI Taxonomy" id="6954"/>
    <lineage>
        <taxon>Eukaryota</taxon>
        <taxon>Metazoa</taxon>
        <taxon>Ecdysozoa</taxon>
        <taxon>Arthropoda</taxon>
        <taxon>Chelicerata</taxon>
        <taxon>Arachnida</taxon>
        <taxon>Acari</taxon>
        <taxon>Acariformes</taxon>
        <taxon>Sarcoptiformes</taxon>
        <taxon>Astigmata</taxon>
        <taxon>Psoroptidia</taxon>
        <taxon>Analgoidea</taxon>
        <taxon>Pyroglyphidae</taxon>
        <taxon>Dermatophagoidinae</taxon>
        <taxon>Dermatophagoides</taxon>
    </lineage>
</organism>
<reference evidence="2" key="1">
    <citation type="submission" date="2013-05" db="EMBL/GenBank/DDBJ databases">
        <authorList>
            <person name="Yim A.K.Y."/>
            <person name="Chan T.F."/>
            <person name="Ji K.M."/>
            <person name="Liu X.Y."/>
            <person name="Zhou J.W."/>
            <person name="Li R.Q."/>
            <person name="Yang K.Y."/>
            <person name="Li J."/>
            <person name="Li M."/>
            <person name="Law P.T.W."/>
            <person name="Wu Y.L."/>
            <person name="Cai Z.L."/>
            <person name="Qin H."/>
            <person name="Bao Y."/>
            <person name="Leung R.K.K."/>
            <person name="Ng P.K.S."/>
            <person name="Zou J."/>
            <person name="Zhong X.J."/>
            <person name="Ran P.X."/>
            <person name="Zhong N.S."/>
            <person name="Liu Z.G."/>
            <person name="Tsui S.K.W."/>
        </authorList>
    </citation>
    <scope>NUCLEOTIDE SEQUENCE</scope>
    <source>
        <strain evidence="2">Derf</strain>
        <tissue evidence="2">Whole organism</tissue>
    </source>
</reference>
<dbReference type="GO" id="GO:0080025">
    <property type="term" value="F:phosphatidylinositol-3,5-bisphosphate binding"/>
    <property type="evidence" value="ECO:0007669"/>
    <property type="project" value="TreeGrafter"/>
</dbReference>
<dbReference type="Pfam" id="PF07651">
    <property type="entry name" value="ANTH"/>
    <property type="match status" value="1"/>
</dbReference>
<dbReference type="AlphaFoldDB" id="A0A922IB26"/>
<dbReference type="GO" id="GO:0048268">
    <property type="term" value="P:clathrin coat assembly"/>
    <property type="evidence" value="ECO:0007669"/>
    <property type="project" value="TreeGrafter"/>
</dbReference>
<dbReference type="GO" id="GO:0030136">
    <property type="term" value="C:clathrin-coated vesicle"/>
    <property type="evidence" value="ECO:0007669"/>
    <property type="project" value="TreeGrafter"/>
</dbReference>
<comment type="caution">
    <text evidence="2">The sequence shown here is derived from an EMBL/GenBank/DDBJ whole genome shotgun (WGS) entry which is preliminary data.</text>
</comment>
<proteinExistence type="predicted"/>
<dbReference type="InterPro" id="IPR011417">
    <property type="entry name" value="ANTH_dom"/>
</dbReference>
<dbReference type="Proteomes" id="UP000790347">
    <property type="component" value="Unassembled WGS sequence"/>
</dbReference>
<reference evidence="2" key="2">
    <citation type="journal article" date="2022" name="Res Sq">
        <title>Comparative Genomics Reveals Insights into the Divergent Evolution of Astigmatic Mites and Household Pest Adaptations.</title>
        <authorList>
            <person name="Xiong Q."/>
            <person name="Wan A.T.-Y."/>
            <person name="Liu X.-Y."/>
            <person name="Fung C.S.-H."/>
            <person name="Xiao X."/>
            <person name="Malainual N."/>
            <person name="Hou J."/>
            <person name="Wang L."/>
            <person name="Wang M."/>
            <person name="Yang K."/>
            <person name="Cui Y."/>
            <person name="Leung E."/>
            <person name="Nong W."/>
            <person name="Shin S.-K."/>
            <person name="Au S."/>
            <person name="Jeong K.Y."/>
            <person name="Chew F.T."/>
            <person name="Hui J."/>
            <person name="Leung T.F."/>
            <person name="Tungtrongchitr A."/>
            <person name="Zhong N."/>
            <person name="Liu Z."/>
            <person name="Tsui S."/>
        </authorList>
    </citation>
    <scope>NUCLEOTIDE SEQUENCE</scope>
    <source>
        <strain evidence="2">Derf</strain>
        <tissue evidence="2">Whole organism</tissue>
    </source>
</reference>
<dbReference type="GO" id="GO:0006897">
    <property type="term" value="P:endocytosis"/>
    <property type="evidence" value="ECO:0007669"/>
    <property type="project" value="InterPro"/>
</dbReference>
<dbReference type="GO" id="GO:0035615">
    <property type="term" value="F:clathrin adaptor activity"/>
    <property type="evidence" value="ECO:0007669"/>
    <property type="project" value="TreeGrafter"/>
</dbReference>
<dbReference type="PANTHER" id="PTHR10407">
    <property type="entry name" value="HUNTINGTIN INTERACTING PROTEIN 1"/>
    <property type="match status" value="1"/>
</dbReference>
<dbReference type="GO" id="GO:0032051">
    <property type="term" value="F:clathrin light chain binding"/>
    <property type="evidence" value="ECO:0007669"/>
    <property type="project" value="TreeGrafter"/>
</dbReference>
<dbReference type="GO" id="GO:0043325">
    <property type="term" value="F:phosphatidylinositol-3,4-bisphosphate binding"/>
    <property type="evidence" value="ECO:0007669"/>
    <property type="project" value="TreeGrafter"/>
</dbReference>
<protein>
    <recommendedName>
        <fullName evidence="1">AP180 N-terminal homology (ANTH) domain-containing protein</fullName>
    </recommendedName>
</protein>
<dbReference type="GO" id="GO:0030864">
    <property type="term" value="C:cortical actin cytoskeleton"/>
    <property type="evidence" value="ECO:0007669"/>
    <property type="project" value="TreeGrafter"/>
</dbReference>
<evidence type="ECO:0000313" key="2">
    <source>
        <dbReference type="EMBL" id="KAH9526971.1"/>
    </source>
</evidence>